<accession>A0ABU2LF61</accession>
<dbReference type="SUPFAM" id="SSF53697">
    <property type="entry name" value="SIS domain"/>
    <property type="match status" value="1"/>
</dbReference>
<comment type="caution">
    <text evidence="4">The sequence shown here is derived from an EMBL/GenBank/DDBJ whole genome shotgun (WGS) entry which is preliminary data.</text>
</comment>
<protein>
    <submittedName>
        <fullName evidence="4">SIS domain-containing protein</fullName>
    </submittedName>
</protein>
<gene>
    <name evidence="4" type="ORF">RM780_25225</name>
</gene>
<keyword evidence="2" id="KW-0413">Isomerase</keyword>
<dbReference type="InterPro" id="IPR019490">
    <property type="entry name" value="Glu6P/Mann6P_isomerase_C"/>
</dbReference>
<organism evidence="4 5">
    <name type="scientific">Streptomyces boetiae</name>
    <dbReference type="NCBI Taxonomy" id="3075541"/>
    <lineage>
        <taxon>Bacteria</taxon>
        <taxon>Bacillati</taxon>
        <taxon>Actinomycetota</taxon>
        <taxon>Actinomycetes</taxon>
        <taxon>Kitasatosporales</taxon>
        <taxon>Streptomycetaceae</taxon>
        <taxon>Streptomyces</taxon>
    </lineage>
</organism>
<evidence type="ECO:0000256" key="1">
    <source>
        <dbReference type="ARBA" id="ARBA00010523"/>
    </source>
</evidence>
<dbReference type="Proteomes" id="UP001183388">
    <property type="component" value="Unassembled WGS sequence"/>
</dbReference>
<dbReference type="InterPro" id="IPR046348">
    <property type="entry name" value="SIS_dom_sf"/>
</dbReference>
<dbReference type="RefSeq" id="WP_311633200.1">
    <property type="nucleotide sequence ID" value="NZ_JAVREN010000061.1"/>
</dbReference>
<evidence type="ECO:0000256" key="2">
    <source>
        <dbReference type="ARBA" id="ARBA00023235"/>
    </source>
</evidence>
<sequence length="381" mass="38531">MIDETLLDAPEALLRADARGLLRAAAASGAHVRTAARAAEESPLARLAPEGRPGTLLLAGPGPAAPLAADLLSALVQDTVRIARLAPEGPSADPAALGWPLPRWAGPLDLLLLATADGTEPGLVLLLENAFRRGLSVATVAPEGSPLAEATARRRNLVLPHAPAPFHEPPAHPAAPGPAWALVTPLLLLGGRLGLFPAGAEDVEALAARLDAAAERCGPSTRTHDNPAKGLAAHLAADLPLLWSTGGVAWAAARHAATTLTALAGRPALAAALPTAPAEHAALLGGSLTPAGDPDDFFRDRVDEPVPLRARVVLLRDPGPEDAPPGAAPHPADLARDQALAQGAAVHELDAGGDGTPLVTAAGLLAQLDFTAVYLALATTP</sequence>
<comment type="similarity">
    <text evidence="1">Belongs to the PGI/PMI family.</text>
</comment>
<evidence type="ECO:0000313" key="5">
    <source>
        <dbReference type="Proteomes" id="UP001183388"/>
    </source>
</evidence>
<evidence type="ECO:0000313" key="4">
    <source>
        <dbReference type="EMBL" id="MDT0310229.1"/>
    </source>
</evidence>
<dbReference type="Pfam" id="PF10432">
    <property type="entry name" value="bact-PGI_C"/>
    <property type="match status" value="1"/>
</dbReference>
<proteinExistence type="inferred from homology"/>
<name>A0ABU2LF61_9ACTN</name>
<keyword evidence="5" id="KW-1185">Reference proteome</keyword>
<dbReference type="EMBL" id="JAVREN010000061">
    <property type="protein sequence ID" value="MDT0310229.1"/>
    <property type="molecule type" value="Genomic_DNA"/>
</dbReference>
<evidence type="ECO:0000259" key="3">
    <source>
        <dbReference type="Pfam" id="PF10432"/>
    </source>
</evidence>
<feature type="domain" description="Bifunctional glucose-6-phosphate/mannose-6-phosphate isomerase C-terminal" evidence="3">
    <location>
        <begin position="225"/>
        <end position="378"/>
    </location>
</feature>
<reference evidence="5" key="1">
    <citation type="submission" date="2023-07" db="EMBL/GenBank/DDBJ databases">
        <title>30 novel species of actinomycetes from the DSMZ collection.</title>
        <authorList>
            <person name="Nouioui I."/>
        </authorList>
    </citation>
    <scope>NUCLEOTIDE SEQUENCE [LARGE SCALE GENOMIC DNA]</scope>
    <source>
        <strain evidence="5">DSM 44917</strain>
    </source>
</reference>
<dbReference type="Gene3D" id="3.40.50.10490">
    <property type="entry name" value="Glucose-6-phosphate isomerase like protein, domain 1"/>
    <property type="match status" value="1"/>
</dbReference>